<accession>A0A510V078</accession>
<dbReference type="SUPFAM" id="SSF53822">
    <property type="entry name" value="Periplasmic binding protein-like I"/>
    <property type="match status" value="1"/>
</dbReference>
<dbReference type="CDD" id="cd01392">
    <property type="entry name" value="HTH_LacI"/>
    <property type="match status" value="1"/>
</dbReference>
<dbReference type="PANTHER" id="PTHR30146:SF148">
    <property type="entry name" value="HTH-TYPE TRANSCRIPTIONAL REPRESSOR PURR-RELATED"/>
    <property type="match status" value="1"/>
</dbReference>
<reference evidence="6 7" key="1">
    <citation type="submission" date="2019-07" db="EMBL/GenBank/DDBJ databases">
        <title>Whole genome shotgun sequence of Cellulomonas xylanilytica NBRC 101102.</title>
        <authorList>
            <person name="Hosoyama A."/>
            <person name="Uohara A."/>
            <person name="Ohji S."/>
            <person name="Ichikawa N."/>
        </authorList>
    </citation>
    <scope>NUCLEOTIDE SEQUENCE [LARGE SCALE GENOMIC DNA]</scope>
    <source>
        <strain evidence="6 7">NBRC 101102</strain>
    </source>
</reference>
<dbReference type="InterPro" id="IPR010982">
    <property type="entry name" value="Lambda_DNA-bd_dom_sf"/>
</dbReference>
<keyword evidence="7" id="KW-1185">Reference proteome</keyword>
<dbReference type="Pfam" id="PF13377">
    <property type="entry name" value="Peripla_BP_3"/>
    <property type="match status" value="1"/>
</dbReference>
<keyword evidence="1" id="KW-0678">Repressor</keyword>
<gene>
    <name evidence="6" type="ORF">CXY01_07690</name>
</gene>
<keyword evidence="2" id="KW-0805">Transcription regulation</keyword>
<comment type="caution">
    <text evidence="6">The sequence shown here is derived from an EMBL/GenBank/DDBJ whole genome shotgun (WGS) entry which is preliminary data.</text>
</comment>
<dbReference type="SMART" id="SM00354">
    <property type="entry name" value="HTH_LACI"/>
    <property type="match status" value="1"/>
</dbReference>
<dbReference type="Pfam" id="PF00356">
    <property type="entry name" value="LacI"/>
    <property type="match status" value="1"/>
</dbReference>
<dbReference type="GO" id="GO:0003700">
    <property type="term" value="F:DNA-binding transcription factor activity"/>
    <property type="evidence" value="ECO:0007669"/>
    <property type="project" value="TreeGrafter"/>
</dbReference>
<protein>
    <submittedName>
        <fullName evidence="6">LacI family transcriptional regulator</fullName>
    </submittedName>
</protein>
<evidence type="ECO:0000256" key="3">
    <source>
        <dbReference type="ARBA" id="ARBA00023125"/>
    </source>
</evidence>
<sequence length="338" mass="35187">MKALPTPSGTETGAVTIYDVAARAGVGIATVSRAMRGSAPVAEATRARVLAAVEELGFRPSHAGTSLAARTHAANGIVFPDLSGPYFAEVLLGYEEAASRLGRSVLVLATHGRPDADAAVRDLAGRVDGLVVLGRTVPDETIAALGDVPVVVVARPVLAGVDSIRADNLTAARTLGEHLAGHGVRRVAFLGSPEESPDVAERWRGVRDGLGAHGIEPTVTPCLFDEDSGTRVAAGLLAVRHRPDALVCANDEIALGAIVAAEEIGLRVGRDVAITGWDDVMAARHARPALTTVRQPMRALGSLAAEVLDERITGDRTTPRHELLTTDLVVRDSCGLHP</sequence>
<evidence type="ECO:0000259" key="5">
    <source>
        <dbReference type="PROSITE" id="PS50932"/>
    </source>
</evidence>
<evidence type="ECO:0000256" key="4">
    <source>
        <dbReference type="ARBA" id="ARBA00023163"/>
    </source>
</evidence>
<evidence type="ECO:0000313" key="6">
    <source>
        <dbReference type="EMBL" id="GEK20249.1"/>
    </source>
</evidence>
<dbReference type="SUPFAM" id="SSF47413">
    <property type="entry name" value="lambda repressor-like DNA-binding domains"/>
    <property type="match status" value="1"/>
</dbReference>
<name>A0A510V078_9CELL</name>
<keyword evidence="4" id="KW-0804">Transcription</keyword>
<evidence type="ECO:0000313" key="7">
    <source>
        <dbReference type="Proteomes" id="UP000321118"/>
    </source>
</evidence>
<proteinExistence type="predicted"/>
<dbReference type="Proteomes" id="UP000321118">
    <property type="component" value="Unassembled WGS sequence"/>
</dbReference>
<dbReference type="Gene3D" id="1.10.260.40">
    <property type="entry name" value="lambda repressor-like DNA-binding domains"/>
    <property type="match status" value="1"/>
</dbReference>
<dbReference type="InterPro" id="IPR046335">
    <property type="entry name" value="LacI/GalR-like_sensor"/>
</dbReference>
<dbReference type="RefSeq" id="WP_146925745.1">
    <property type="nucleotide sequence ID" value="NZ_BJUB01000002.1"/>
</dbReference>
<organism evidence="6 7">
    <name type="scientific">Cellulomonas xylanilytica</name>
    <dbReference type="NCBI Taxonomy" id="233583"/>
    <lineage>
        <taxon>Bacteria</taxon>
        <taxon>Bacillati</taxon>
        <taxon>Actinomycetota</taxon>
        <taxon>Actinomycetes</taxon>
        <taxon>Micrococcales</taxon>
        <taxon>Cellulomonadaceae</taxon>
        <taxon>Cellulomonas</taxon>
    </lineage>
</organism>
<feature type="domain" description="HTH lacI-type" evidence="5">
    <location>
        <begin position="15"/>
        <end position="69"/>
    </location>
</feature>
<dbReference type="Gene3D" id="3.40.50.2300">
    <property type="match status" value="2"/>
</dbReference>
<dbReference type="CDD" id="cd06267">
    <property type="entry name" value="PBP1_LacI_sugar_binding-like"/>
    <property type="match status" value="1"/>
</dbReference>
<dbReference type="GO" id="GO:0000976">
    <property type="term" value="F:transcription cis-regulatory region binding"/>
    <property type="evidence" value="ECO:0007669"/>
    <property type="project" value="TreeGrafter"/>
</dbReference>
<dbReference type="EMBL" id="BJUB01000002">
    <property type="protein sequence ID" value="GEK20249.1"/>
    <property type="molecule type" value="Genomic_DNA"/>
</dbReference>
<dbReference type="PANTHER" id="PTHR30146">
    <property type="entry name" value="LACI-RELATED TRANSCRIPTIONAL REPRESSOR"/>
    <property type="match status" value="1"/>
</dbReference>
<dbReference type="AlphaFoldDB" id="A0A510V078"/>
<dbReference type="OrthoDB" id="4268837at2"/>
<evidence type="ECO:0000256" key="1">
    <source>
        <dbReference type="ARBA" id="ARBA00022491"/>
    </source>
</evidence>
<dbReference type="InterPro" id="IPR000843">
    <property type="entry name" value="HTH_LacI"/>
</dbReference>
<dbReference type="InterPro" id="IPR028082">
    <property type="entry name" value="Peripla_BP_I"/>
</dbReference>
<dbReference type="PROSITE" id="PS00356">
    <property type="entry name" value="HTH_LACI_1"/>
    <property type="match status" value="1"/>
</dbReference>
<keyword evidence="3" id="KW-0238">DNA-binding</keyword>
<dbReference type="PROSITE" id="PS50932">
    <property type="entry name" value="HTH_LACI_2"/>
    <property type="match status" value="1"/>
</dbReference>
<evidence type="ECO:0000256" key="2">
    <source>
        <dbReference type="ARBA" id="ARBA00023015"/>
    </source>
</evidence>